<accession>A0A371R7N6</accession>
<comment type="caution">
    <text evidence="1">The sequence shown here is derived from an EMBL/GenBank/DDBJ whole genome shotgun (WGS) entry which is preliminary data.</text>
</comment>
<evidence type="ECO:0000313" key="1">
    <source>
        <dbReference type="EMBL" id="RFB01472.1"/>
    </source>
</evidence>
<keyword evidence="2" id="KW-1185">Reference proteome</keyword>
<dbReference type="RefSeq" id="WP_116393188.1">
    <property type="nucleotide sequence ID" value="NZ_QUQO01000002.1"/>
</dbReference>
<gene>
    <name evidence="1" type="ORF">DX908_14385</name>
</gene>
<sequence length="127" mass="15048">MAEKKSSRNRYNCLKCPAYCCSYQHIPVTDKDIKRLAKHFGLTEAQAKKRFTKKGDEESPRVLRHKDDEHFTTICRFIDSETRNCTIYHARPEICRDFPSQKRCGYYDFLTFERAVQDDPDWIATTD</sequence>
<dbReference type="EMBL" id="QUQO01000002">
    <property type="protein sequence ID" value="RFB01472.1"/>
    <property type="molecule type" value="Genomic_DNA"/>
</dbReference>
<evidence type="ECO:0000313" key="2">
    <source>
        <dbReference type="Proteomes" id="UP000264589"/>
    </source>
</evidence>
<dbReference type="InterPro" id="IPR005358">
    <property type="entry name" value="Puta_zinc/iron-chelating_dom"/>
</dbReference>
<dbReference type="Pfam" id="PF03692">
    <property type="entry name" value="CxxCxxCC"/>
    <property type="match status" value="1"/>
</dbReference>
<name>A0A371R7N6_9PROT</name>
<dbReference type="PANTHER" id="PTHR35866:SF1">
    <property type="entry name" value="YKGJ FAMILY CYSTEINE CLUSTER PROTEIN"/>
    <property type="match status" value="1"/>
</dbReference>
<protein>
    <submittedName>
        <fullName evidence="1">YkgJ family cysteine cluster protein</fullName>
    </submittedName>
</protein>
<dbReference type="PANTHER" id="PTHR35866">
    <property type="entry name" value="PUTATIVE-RELATED"/>
    <property type="match status" value="1"/>
</dbReference>
<dbReference type="Proteomes" id="UP000264589">
    <property type="component" value="Unassembled WGS sequence"/>
</dbReference>
<dbReference type="InParanoid" id="A0A371R7N6"/>
<organism evidence="1 2">
    <name type="scientific">Parvularcula marina</name>
    <dbReference type="NCBI Taxonomy" id="2292771"/>
    <lineage>
        <taxon>Bacteria</taxon>
        <taxon>Pseudomonadati</taxon>
        <taxon>Pseudomonadota</taxon>
        <taxon>Alphaproteobacteria</taxon>
        <taxon>Parvularculales</taxon>
        <taxon>Parvularculaceae</taxon>
        <taxon>Parvularcula</taxon>
    </lineage>
</organism>
<dbReference type="AlphaFoldDB" id="A0A371R7N6"/>
<reference evidence="1 2" key="1">
    <citation type="submission" date="2018-08" db="EMBL/GenBank/DDBJ databases">
        <title>Parvularcula sp. SM1705, isolated from surface water of the South Sea China.</title>
        <authorList>
            <person name="Sun L."/>
        </authorList>
    </citation>
    <scope>NUCLEOTIDE SEQUENCE [LARGE SCALE GENOMIC DNA]</scope>
    <source>
        <strain evidence="1 2">SM1705</strain>
    </source>
</reference>
<dbReference type="OrthoDB" id="196483at2"/>
<proteinExistence type="predicted"/>